<evidence type="ECO:0000313" key="4">
    <source>
        <dbReference type="Proteomes" id="UP000683246"/>
    </source>
</evidence>
<dbReference type="RefSeq" id="WP_212697621.1">
    <property type="nucleotide sequence ID" value="NZ_CP058649.1"/>
</dbReference>
<evidence type="ECO:0000256" key="1">
    <source>
        <dbReference type="ARBA" id="ARBA00022801"/>
    </source>
</evidence>
<dbReference type="Pfam" id="PF20434">
    <property type="entry name" value="BD-FAE"/>
    <property type="match status" value="1"/>
</dbReference>
<sequence>MICTTIDLWEGLNYSGEMDDGFRPKMTTYIRGGNKRRGIVTIFPGGGYGFTSPREAEPVAVAFNDAGYHAVYVDYSVAPRRHPAPLLDAARALTIIKERAKEWHVDISRIFLCGFSAGGHLCASLSNLYTKKWVKEAHGIHLDELMIKGSILAYPVLVYGKHMHQGSFANLLGEDAKEEACMSMSMDKCVHPSTPPTFLWHTVEDKAVPVENSLIYATALRQYDVPFEMHVYQKGSHGLSLSNTEVAENKDGVLPHVASWMRLCIEWMDELT</sequence>
<organism evidence="3 4">
    <name type="scientific">Vallitalea pronyensis</name>
    <dbReference type="NCBI Taxonomy" id="1348613"/>
    <lineage>
        <taxon>Bacteria</taxon>
        <taxon>Bacillati</taxon>
        <taxon>Bacillota</taxon>
        <taxon>Clostridia</taxon>
        <taxon>Lachnospirales</taxon>
        <taxon>Vallitaleaceae</taxon>
        <taxon>Vallitalea</taxon>
    </lineage>
</organism>
<dbReference type="KEGG" id="vpy:HZI73_07435"/>
<dbReference type="SUPFAM" id="SSF53474">
    <property type="entry name" value="alpha/beta-Hydrolases"/>
    <property type="match status" value="1"/>
</dbReference>
<dbReference type="InterPro" id="IPR029058">
    <property type="entry name" value="AB_hydrolase_fold"/>
</dbReference>
<gene>
    <name evidence="3" type="ORF">HZI73_07435</name>
</gene>
<dbReference type="InterPro" id="IPR049492">
    <property type="entry name" value="BD-FAE-like_dom"/>
</dbReference>
<accession>A0A8J8MIY9</accession>
<protein>
    <submittedName>
        <fullName evidence="3">Alpha/beta hydrolase</fullName>
    </submittedName>
</protein>
<dbReference type="GO" id="GO:0016787">
    <property type="term" value="F:hydrolase activity"/>
    <property type="evidence" value="ECO:0007669"/>
    <property type="project" value="UniProtKB-KW"/>
</dbReference>
<dbReference type="Gene3D" id="3.40.50.1820">
    <property type="entry name" value="alpha/beta hydrolase"/>
    <property type="match status" value="1"/>
</dbReference>
<dbReference type="PANTHER" id="PTHR48081:SF6">
    <property type="entry name" value="PEPTIDASE S9 PROLYL OLIGOPEPTIDASE CATALYTIC DOMAIN-CONTAINING PROTEIN"/>
    <property type="match status" value="1"/>
</dbReference>
<feature type="domain" description="BD-FAE-like" evidence="2">
    <location>
        <begin position="39"/>
        <end position="218"/>
    </location>
</feature>
<dbReference type="EMBL" id="CP058649">
    <property type="protein sequence ID" value="QUI22143.1"/>
    <property type="molecule type" value="Genomic_DNA"/>
</dbReference>
<evidence type="ECO:0000313" key="3">
    <source>
        <dbReference type="EMBL" id="QUI22143.1"/>
    </source>
</evidence>
<keyword evidence="1 3" id="KW-0378">Hydrolase</keyword>
<reference evidence="3" key="1">
    <citation type="submission" date="2020-07" db="EMBL/GenBank/DDBJ databases">
        <title>Vallitalea pronyensis genome.</title>
        <authorList>
            <person name="Postec A."/>
        </authorList>
    </citation>
    <scope>NUCLEOTIDE SEQUENCE</scope>
    <source>
        <strain evidence="3">FatNI3</strain>
    </source>
</reference>
<dbReference type="InterPro" id="IPR050300">
    <property type="entry name" value="GDXG_lipolytic_enzyme"/>
</dbReference>
<dbReference type="PANTHER" id="PTHR48081">
    <property type="entry name" value="AB HYDROLASE SUPERFAMILY PROTEIN C4A8.06C"/>
    <property type="match status" value="1"/>
</dbReference>
<proteinExistence type="predicted"/>
<evidence type="ECO:0000259" key="2">
    <source>
        <dbReference type="Pfam" id="PF20434"/>
    </source>
</evidence>
<name>A0A8J8MIY9_9FIRM</name>
<keyword evidence="4" id="KW-1185">Reference proteome</keyword>
<dbReference type="Proteomes" id="UP000683246">
    <property type="component" value="Chromosome"/>
</dbReference>
<dbReference type="AlphaFoldDB" id="A0A8J8MIY9"/>